<dbReference type="GeneID" id="84231085"/>
<dbReference type="Gene3D" id="2.160.20.20">
    <property type="match status" value="1"/>
</dbReference>
<accession>A0AA51YM34</accession>
<dbReference type="InterPro" id="IPR012332">
    <property type="entry name" value="Autotransporter_pectin_lyase_C"/>
</dbReference>
<dbReference type="InterPro" id="IPR011050">
    <property type="entry name" value="Pectin_lyase_fold/virulence"/>
</dbReference>
<name>A0AA51YM34_9EURY</name>
<feature type="compositionally biased region" description="Gly residues" evidence="1">
    <location>
        <begin position="57"/>
        <end position="70"/>
    </location>
</feature>
<evidence type="ECO:0000313" key="2">
    <source>
        <dbReference type="EMBL" id="WMW25168.1"/>
    </source>
</evidence>
<organism evidence="2 3">
    <name type="scientific">Methanolobus sediminis</name>
    <dbReference type="NCBI Taxonomy" id="3072978"/>
    <lineage>
        <taxon>Archaea</taxon>
        <taxon>Methanobacteriati</taxon>
        <taxon>Methanobacteriota</taxon>
        <taxon>Stenosarchaea group</taxon>
        <taxon>Methanomicrobia</taxon>
        <taxon>Methanosarcinales</taxon>
        <taxon>Methanosarcinaceae</taxon>
        <taxon>Methanolobus</taxon>
    </lineage>
</organism>
<dbReference type="RefSeq" id="WP_309310975.1">
    <property type="nucleotide sequence ID" value="NZ_CP133592.1"/>
</dbReference>
<dbReference type="PROSITE" id="PS51257">
    <property type="entry name" value="PROKAR_LIPOPROTEIN"/>
    <property type="match status" value="1"/>
</dbReference>
<sequence length="462" mass="47079">MKKLKIYAIMFSLALLVFASGCVSTQEDQTSSDSNTSDVQVDESSTDMGNMTPPDGMDGGEMGTAPGGGSSSSVDTGTGAYVLVDGEELNGGTYTSSNDDENAIRAENDTTATLNDVTVEKTDGSASSSDASSFYGLNSAILALDNAVLYINGGSVTATTEGSNGVFAYDGATIYIEDTDVTVSGGNAGGIEVAGGGTMYATNLNVLSTVKAAIRSDRGGGTMIVDGGTYTTSGSSGAPAIYCTADVTVSNATLTAENSEAVVVEGLNSVTINNCDVTGNMDGVYGDDSSENIQNVMLYQSMSGDAEVGTSSFTMTGGSLVSNNGDMFYVTNTESVITLNNVDLTLADDTYLILIAGNDGSRGWGTEGSNGGVCEVDFNDQTATGDIMVDSISEMTLSISDGSTYTGAINSDGTAASVLSVTIDDTSAWTLTGDSYVTELSGTTDNIDLNGYTLYVDGVAFE</sequence>
<feature type="compositionally biased region" description="Polar residues" evidence="1">
    <location>
        <begin position="25"/>
        <end position="39"/>
    </location>
</feature>
<reference evidence="2 3" key="1">
    <citation type="submission" date="2023-08" db="EMBL/GenBank/DDBJ databases">
        <title>Methanolobus mangrovi sp. nov. and Methanolobus sediminis sp. nov, two novel methylotrophic methanogens isolated from mangrove sediments in China.</title>
        <authorList>
            <person name="Zhou J."/>
        </authorList>
    </citation>
    <scope>NUCLEOTIDE SEQUENCE [LARGE SCALE GENOMIC DNA]</scope>
    <source>
        <strain evidence="2 3">FTZ6</strain>
    </source>
</reference>
<evidence type="ECO:0000256" key="1">
    <source>
        <dbReference type="SAM" id="MobiDB-lite"/>
    </source>
</evidence>
<evidence type="ECO:0000313" key="3">
    <source>
        <dbReference type="Proteomes" id="UP001182908"/>
    </source>
</evidence>
<proteinExistence type="predicted"/>
<gene>
    <name evidence="2" type="ORF">RE474_00170</name>
</gene>
<protein>
    <recommendedName>
        <fullName evidence="4">Right handed beta helix region</fullName>
    </recommendedName>
</protein>
<dbReference type="SUPFAM" id="SSF51126">
    <property type="entry name" value="Pectin lyase-like"/>
    <property type="match status" value="1"/>
</dbReference>
<dbReference type="AlphaFoldDB" id="A0AA51YM34"/>
<dbReference type="EMBL" id="CP133592">
    <property type="protein sequence ID" value="WMW25168.1"/>
    <property type="molecule type" value="Genomic_DNA"/>
</dbReference>
<feature type="region of interest" description="Disordered" evidence="1">
    <location>
        <begin position="25"/>
        <end position="76"/>
    </location>
</feature>
<dbReference type="KEGG" id="mseb:RE474_00170"/>
<keyword evidence="3" id="KW-1185">Reference proteome</keyword>
<evidence type="ECO:0008006" key="4">
    <source>
        <dbReference type="Google" id="ProtNLM"/>
    </source>
</evidence>
<dbReference type="Proteomes" id="UP001182908">
    <property type="component" value="Chromosome"/>
</dbReference>